<evidence type="ECO:0000256" key="1">
    <source>
        <dbReference type="SAM" id="Phobius"/>
    </source>
</evidence>
<proteinExistence type="predicted"/>
<feature type="signal peptide" evidence="2">
    <location>
        <begin position="1"/>
        <end position="15"/>
    </location>
</feature>
<feature type="transmembrane region" description="Helical" evidence="1">
    <location>
        <begin position="96"/>
        <end position="118"/>
    </location>
</feature>
<keyword evidence="1" id="KW-1133">Transmembrane helix</keyword>
<evidence type="ECO:0000313" key="4">
    <source>
        <dbReference type="Proteomes" id="UP000604046"/>
    </source>
</evidence>
<dbReference type="AlphaFoldDB" id="A0A812RJY2"/>
<dbReference type="EMBL" id="CAJNDS010002338">
    <property type="protein sequence ID" value="CAE7439708.1"/>
    <property type="molecule type" value="Genomic_DNA"/>
</dbReference>
<feature type="chain" id="PRO_5032484377" evidence="2">
    <location>
        <begin position="16"/>
        <end position="148"/>
    </location>
</feature>
<dbReference type="PROSITE" id="PS51257">
    <property type="entry name" value="PROKAR_LIPOPROTEIN"/>
    <property type="match status" value="1"/>
</dbReference>
<keyword evidence="4" id="KW-1185">Reference proteome</keyword>
<evidence type="ECO:0000256" key="2">
    <source>
        <dbReference type="SAM" id="SignalP"/>
    </source>
</evidence>
<protein>
    <submittedName>
        <fullName evidence="3">Uncharacterized protein</fullName>
    </submittedName>
</protein>
<gene>
    <name evidence="3" type="ORF">SNAT2548_LOCUS23893</name>
</gene>
<reference evidence="3" key="1">
    <citation type="submission" date="2021-02" db="EMBL/GenBank/DDBJ databases">
        <authorList>
            <person name="Dougan E. K."/>
            <person name="Rhodes N."/>
            <person name="Thang M."/>
            <person name="Chan C."/>
        </authorList>
    </citation>
    <scope>NUCLEOTIDE SEQUENCE</scope>
</reference>
<evidence type="ECO:0000313" key="3">
    <source>
        <dbReference type="EMBL" id="CAE7439708.1"/>
    </source>
</evidence>
<accession>A0A812RJY2</accession>
<sequence>MKTIVWVCLLSTAACQYCEDCRGVITPFCSESCTCNKCQGDVGSLYGKWSCTGCQGKLTPWCGRWCWCSSCEELSSPFDLLAWEEGGGRELWSQNMMVGLAVCAAFGGVLLIQCLLVCKTSIRSTDAMQTPLLSSEPADSVPVEDPRR</sequence>
<organism evidence="3 4">
    <name type="scientific">Symbiodinium natans</name>
    <dbReference type="NCBI Taxonomy" id="878477"/>
    <lineage>
        <taxon>Eukaryota</taxon>
        <taxon>Sar</taxon>
        <taxon>Alveolata</taxon>
        <taxon>Dinophyceae</taxon>
        <taxon>Suessiales</taxon>
        <taxon>Symbiodiniaceae</taxon>
        <taxon>Symbiodinium</taxon>
    </lineage>
</organism>
<keyword evidence="1" id="KW-0812">Transmembrane</keyword>
<comment type="caution">
    <text evidence="3">The sequence shown here is derived from an EMBL/GenBank/DDBJ whole genome shotgun (WGS) entry which is preliminary data.</text>
</comment>
<keyword evidence="2" id="KW-0732">Signal</keyword>
<name>A0A812RJY2_9DINO</name>
<keyword evidence="1" id="KW-0472">Membrane</keyword>
<dbReference type="Proteomes" id="UP000604046">
    <property type="component" value="Unassembled WGS sequence"/>
</dbReference>